<evidence type="ECO:0000256" key="1">
    <source>
        <dbReference type="ARBA" id="ARBA00022801"/>
    </source>
</evidence>
<reference evidence="3 4" key="1">
    <citation type="submission" date="2020-04" db="EMBL/GenBank/DDBJ databases">
        <title>Perkinsus chesapeaki whole genome sequence.</title>
        <authorList>
            <person name="Bogema D.R."/>
        </authorList>
    </citation>
    <scope>NUCLEOTIDE SEQUENCE [LARGE SCALE GENOMIC DNA]</scope>
    <source>
        <strain evidence="3">ATCC PRA-425</strain>
    </source>
</reference>
<dbReference type="Pfam" id="PF00795">
    <property type="entry name" value="CN_hydrolase"/>
    <property type="match status" value="1"/>
</dbReference>
<organism evidence="3 4">
    <name type="scientific">Perkinsus chesapeaki</name>
    <name type="common">Clam parasite</name>
    <name type="synonym">Perkinsus andrewsi</name>
    <dbReference type="NCBI Taxonomy" id="330153"/>
    <lineage>
        <taxon>Eukaryota</taxon>
        <taxon>Sar</taxon>
        <taxon>Alveolata</taxon>
        <taxon>Perkinsozoa</taxon>
        <taxon>Perkinsea</taxon>
        <taxon>Perkinsida</taxon>
        <taxon>Perkinsidae</taxon>
        <taxon>Perkinsus</taxon>
    </lineage>
</organism>
<dbReference type="GO" id="GO:0006528">
    <property type="term" value="P:asparagine metabolic process"/>
    <property type="evidence" value="ECO:0007669"/>
    <property type="project" value="TreeGrafter"/>
</dbReference>
<feature type="domain" description="CN hydrolase" evidence="2">
    <location>
        <begin position="12"/>
        <end position="268"/>
    </location>
</feature>
<dbReference type="Gene3D" id="3.60.110.10">
    <property type="entry name" value="Carbon-nitrogen hydrolase"/>
    <property type="match status" value="1"/>
</dbReference>
<gene>
    <name evidence="3" type="primary">NIT2</name>
    <name evidence="3" type="ORF">FOL47_003270</name>
</gene>
<evidence type="ECO:0000259" key="2">
    <source>
        <dbReference type="PROSITE" id="PS50263"/>
    </source>
</evidence>
<dbReference type="InterPro" id="IPR045254">
    <property type="entry name" value="Nit1/2_C-N_Hydrolase"/>
</dbReference>
<dbReference type="EMBL" id="JAAPAO010000002">
    <property type="protein sequence ID" value="KAF4678208.1"/>
    <property type="molecule type" value="Genomic_DNA"/>
</dbReference>
<comment type="caution">
    <text evidence="3">The sequence shown here is derived from an EMBL/GenBank/DDBJ whole genome shotgun (WGS) entry which is preliminary data.</text>
</comment>
<dbReference type="InterPro" id="IPR003010">
    <property type="entry name" value="C-N_Hydrolase"/>
</dbReference>
<dbReference type="GO" id="GO:0006541">
    <property type="term" value="P:glutamine metabolic process"/>
    <property type="evidence" value="ECO:0007669"/>
    <property type="project" value="TreeGrafter"/>
</dbReference>
<dbReference type="PANTHER" id="PTHR23088">
    <property type="entry name" value="NITRILASE-RELATED"/>
    <property type="match status" value="1"/>
</dbReference>
<dbReference type="OrthoDB" id="10250282at2759"/>
<dbReference type="InterPro" id="IPR036526">
    <property type="entry name" value="C-N_Hydrolase_sf"/>
</dbReference>
<name>A0A7J6N2R8_PERCH</name>
<protein>
    <submittedName>
        <fullName evidence="3">Carbon-nitrogen hydrolase</fullName>
    </submittedName>
</protein>
<evidence type="ECO:0000313" key="3">
    <source>
        <dbReference type="EMBL" id="KAF4678208.1"/>
    </source>
</evidence>
<dbReference type="CDD" id="cd07572">
    <property type="entry name" value="nit"/>
    <property type="match status" value="1"/>
</dbReference>
<keyword evidence="4" id="KW-1185">Reference proteome</keyword>
<dbReference type="PROSITE" id="PS50263">
    <property type="entry name" value="CN_HYDROLASE"/>
    <property type="match status" value="1"/>
</dbReference>
<proteinExistence type="predicted"/>
<dbReference type="GO" id="GO:0005739">
    <property type="term" value="C:mitochondrion"/>
    <property type="evidence" value="ECO:0007669"/>
    <property type="project" value="TreeGrafter"/>
</dbReference>
<evidence type="ECO:0000313" key="4">
    <source>
        <dbReference type="Proteomes" id="UP000591131"/>
    </source>
</evidence>
<dbReference type="GO" id="GO:0050152">
    <property type="term" value="F:omega-amidase activity"/>
    <property type="evidence" value="ECO:0007669"/>
    <property type="project" value="TreeGrafter"/>
</dbReference>
<accession>A0A7J6N2R8</accession>
<keyword evidence="1 3" id="KW-0378">Hydrolase</keyword>
<dbReference type="SUPFAM" id="SSF56317">
    <property type="entry name" value="Carbon-nitrogen hydrolase"/>
    <property type="match status" value="1"/>
</dbReference>
<dbReference type="PANTHER" id="PTHR23088:SF30">
    <property type="entry name" value="OMEGA-AMIDASE NIT2"/>
    <property type="match status" value="1"/>
</dbReference>
<dbReference type="GO" id="GO:0006107">
    <property type="term" value="P:oxaloacetate metabolic process"/>
    <property type="evidence" value="ECO:0007669"/>
    <property type="project" value="TreeGrafter"/>
</dbReference>
<sequence length="302" mass="33765">MSAVSPALKSSLRVALLQTRVLPDKTESLRGAREMLVAAIESSQPDLCVLGEMFTCPYHPKYFRQYGERLPDQSPTLDMVKEVAKEKKVWIVGGTVPELEGNKVYNTALVVNDSGELVKIHRKAHLFDIDVPADGEKPGIRFFESETLSPGNTGPCVFDTPWGPFGLGICYDIRFPEYAALLRNVAPGLKMLIYPGAFNMTTGPAHWRLLARARALDNQCYVAMASPARSEVPEDYQAWGHSMIVNPWGEVVDETDEKAGWFSVDVDLSMVDSVRRNIPTATQKRYDLYTKVMPVHQDEETR</sequence>
<dbReference type="AlphaFoldDB" id="A0A7J6N2R8"/>
<dbReference type="Proteomes" id="UP000591131">
    <property type="component" value="Unassembled WGS sequence"/>
</dbReference>